<keyword evidence="3" id="KW-1185">Reference proteome</keyword>
<evidence type="ECO:0000313" key="3">
    <source>
        <dbReference type="Proteomes" id="UP000619079"/>
    </source>
</evidence>
<organism evidence="2 3">
    <name type="scientific">Sedimentitalea arenosa</name>
    <dbReference type="NCBI Taxonomy" id="2798803"/>
    <lineage>
        <taxon>Bacteria</taxon>
        <taxon>Pseudomonadati</taxon>
        <taxon>Pseudomonadota</taxon>
        <taxon>Alphaproteobacteria</taxon>
        <taxon>Rhodobacterales</taxon>
        <taxon>Paracoccaceae</taxon>
        <taxon>Sedimentitalea</taxon>
    </lineage>
</organism>
<keyword evidence="2" id="KW-0503">Monooxygenase</keyword>
<feature type="domain" description="ABM" evidence="1">
    <location>
        <begin position="16"/>
        <end position="74"/>
    </location>
</feature>
<dbReference type="Gene3D" id="3.30.70.100">
    <property type="match status" value="1"/>
</dbReference>
<evidence type="ECO:0000313" key="2">
    <source>
        <dbReference type="EMBL" id="MBJ6371541.1"/>
    </source>
</evidence>
<proteinExistence type="predicted"/>
<dbReference type="SUPFAM" id="SSF54909">
    <property type="entry name" value="Dimeric alpha+beta barrel"/>
    <property type="match status" value="1"/>
</dbReference>
<dbReference type="EMBL" id="JAELVR010000005">
    <property type="protein sequence ID" value="MBJ6371541.1"/>
    <property type="molecule type" value="Genomic_DNA"/>
</dbReference>
<protein>
    <submittedName>
        <fullName evidence="2">Antibiotic biosynthesis monooxygenase</fullName>
    </submittedName>
</protein>
<gene>
    <name evidence="2" type="ORF">JF290_08370</name>
</gene>
<sequence>MGVNLTGALICQSSDLETVLSALPDHIRLTRAERGCLSFELTQSETNPCRFDVRERFVDRIAFDAHQHRTRASAWWHLTAHIPRQFQLRDT</sequence>
<comment type="caution">
    <text evidence="2">The sequence shown here is derived from an EMBL/GenBank/DDBJ whole genome shotgun (WGS) entry which is preliminary data.</text>
</comment>
<keyword evidence="2" id="KW-0560">Oxidoreductase</keyword>
<name>A0A8J7LW04_9RHOB</name>
<dbReference type="InterPro" id="IPR007138">
    <property type="entry name" value="ABM_dom"/>
</dbReference>
<dbReference type="InterPro" id="IPR011008">
    <property type="entry name" value="Dimeric_a/b-barrel"/>
</dbReference>
<accession>A0A8J7LW04</accession>
<dbReference type="GO" id="GO:0004497">
    <property type="term" value="F:monooxygenase activity"/>
    <property type="evidence" value="ECO:0007669"/>
    <property type="project" value="UniProtKB-KW"/>
</dbReference>
<dbReference type="Pfam" id="PF03992">
    <property type="entry name" value="ABM"/>
    <property type="match status" value="1"/>
</dbReference>
<reference evidence="2" key="1">
    <citation type="submission" date="2020-12" db="EMBL/GenBank/DDBJ databases">
        <title>Sedimentitalea sp. nov., isolated from sand in Incheon.</title>
        <authorList>
            <person name="Kim W."/>
        </authorList>
    </citation>
    <scope>NUCLEOTIDE SEQUENCE</scope>
    <source>
        <strain evidence="2">CAU 1593</strain>
    </source>
</reference>
<dbReference type="Proteomes" id="UP000619079">
    <property type="component" value="Unassembled WGS sequence"/>
</dbReference>
<dbReference type="RefSeq" id="WP_199024405.1">
    <property type="nucleotide sequence ID" value="NZ_JAELVR010000005.1"/>
</dbReference>
<dbReference type="AlphaFoldDB" id="A0A8J7LW04"/>
<evidence type="ECO:0000259" key="1">
    <source>
        <dbReference type="Pfam" id="PF03992"/>
    </source>
</evidence>